<evidence type="ECO:0000259" key="5">
    <source>
        <dbReference type="PROSITE" id="PS50102"/>
    </source>
</evidence>
<comment type="caution">
    <text evidence="6">The sequence shown here is derived from an EMBL/GenBank/DDBJ whole genome shotgun (WGS) entry which is preliminary data.</text>
</comment>
<dbReference type="InterPro" id="IPR039780">
    <property type="entry name" value="Mot2"/>
</dbReference>
<dbReference type="PROSITE" id="PS50089">
    <property type="entry name" value="ZF_RING_2"/>
    <property type="match status" value="1"/>
</dbReference>
<dbReference type="VEuPathDB" id="CryptoDB:cand_013030"/>
<evidence type="ECO:0000313" key="7">
    <source>
        <dbReference type="Proteomes" id="UP000186804"/>
    </source>
</evidence>
<dbReference type="InterPro" id="IPR039515">
    <property type="entry name" value="NOT4_mRING-HC-C4C4"/>
</dbReference>
<dbReference type="GO" id="GO:0016567">
    <property type="term" value="P:protein ubiquitination"/>
    <property type="evidence" value="ECO:0007669"/>
    <property type="project" value="TreeGrafter"/>
</dbReference>
<sequence length="568" mass="63425">MTSPSRERSFVGSKSSKNQSPNSLDLGLTNNDTSCPLCMEEMDETDKTFYPCQCRYQICLWCYYHICDQLDNKCPACRQLYKVSNVSKTIQNGTIERSIIDGFTWSGDKIMNMDDSNISHITGTTSTGELQTLTNESSIYNQSCTPSEDTLHQQILGDMRIIQRNLVYVAGLDYSNAKREILAGSDSFGKFGKILNMRIVPIDYETYSAFITYRDELSATKAIKSVNGKKIFGNNTIRCSFGTNKYCSNFIRNLACTNPNCAYVHKLAESNDCINKSELLNFHSSNKFALKSLKELRSTIGSGTSDNTNKVSENNDTRERRSTRSRNKRNVDKCLETVGIPTTTIGDIVEDTTEGTITQSATDQAIIQIADEKVNTLKNGSRVKQDPTISDNTLLESKNIDIGDTSNLIEKPLYFVGLQTISKKRPQLDDSNTVYNIKLGGNEEQKSINKEKFQQNQDEEAKYTEATSEHKDVTLAVRGEFLKSLPQGLKIVSVQSSQSSLNENYNPRCLSKGVQQLADVEAGILRSLQQHNNMRNSLGSSHHHSSIQQGLSILRAIMPHANITIQGQ</sequence>
<reference evidence="6 7" key="1">
    <citation type="submission" date="2016-10" db="EMBL/GenBank/DDBJ databases">
        <title>Reductive evolution of mitochondrial metabolism and differential evolution of invasion-related proteins in Cryptosporidium.</title>
        <authorList>
            <person name="Liu S."/>
            <person name="Roellig D.M."/>
            <person name="Guo Y."/>
            <person name="Li N."/>
            <person name="Frace M.A."/>
            <person name="Tang K."/>
            <person name="Zhang L."/>
            <person name="Feng Y."/>
            <person name="Xiao L."/>
        </authorList>
    </citation>
    <scope>NUCLEOTIDE SEQUENCE [LARGE SCALE GENOMIC DNA]</scope>
    <source>
        <strain evidence="6">30847</strain>
    </source>
</reference>
<evidence type="ECO:0000313" key="6">
    <source>
        <dbReference type="EMBL" id="OII72353.1"/>
    </source>
</evidence>
<evidence type="ECO:0000256" key="2">
    <source>
        <dbReference type="PROSITE-ProRule" id="PRU00176"/>
    </source>
</evidence>
<dbReference type="Pfam" id="PF00076">
    <property type="entry name" value="RRM_1"/>
    <property type="match status" value="1"/>
</dbReference>
<dbReference type="InterPro" id="IPR000504">
    <property type="entry name" value="RRM_dom"/>
</dbReference>
<dbReference type="EMBL" id="LRBS01000117">
    <property type="protein sequence ID" value="OII72353.1"/>
    <property type="molecule type" value="Genomic_DNA"/>
</dbReference>
<gene>
    <name evidence="6" type="ORF">cand_013030</name>
</gene>
<dbReference type="AlphaFoldDB" id="A0A1J4MDP9"/>
<dbReference type="InterPro" id="IPR035979">
    <property type="entry name" value="RBD_domain_sf"/>
</dbReference>
<dbReference type="PROSITE" id="PS50102">
    <property type="entry name" value="RRM"/>
    <property type="match status" value="1"/>
</dbReference>
<dbReference type="Gene3D" id="3.30.70.330">
    <property type="match status" value="1"/>
</dbReference>
<feature type="domain" description="RING-type" evidence="4">
    <location>
        <begin position="35"/>
        <end position="78"/>
    </location>
</feature>
<feature type="compositionally biased region" description="Basic and acidic residues" evidence="3">
    <location>
        <begin position="313"/>
        <end position="322"/>
    </location>
</feature>
<dbReference type="CDD" id="cd16618">
    <property type="entry name" value="mRING-HC-C4C4_CNOT4"/>
    <property type="match status" value="1"/>
</dbReference>
<dbReference type="SMART" id="SM00360">
    <property type="entry name" value="RRM"/>
    <property type="match status" value="1"/>
</dbReference>
<dbReference type="RefSeq" id="XP_067066948.1">
    <property type="nucleotide sequence ID" value="XM_067211540.1"/>
</dbReference>
<dbReference type="InterPro" id="IPR013083">
    <property type="entry name" value="Znf_RING/FYVE/PHD"/>
</dbReference>
<name>A0A1J4MDP9_9CRYT</name>
<organism evidence="6 7">
    <name type="scientific">Cryptosporidium andersoni</name>
    <dbReference type="NCBI Taxonomy" id="117008"/>
    <lineage>
        <taxon>Eukaryota</taxon>
        <taxon>Sar</taxon>
        <taxon>Alveolata</taxon>
        <taxon>Apicomplexa</taxon>
        <taxon>Conoidasida</taxon>
        <taxon>Coccidia</taxon>
        <taxon>Eucoccidiorida</taxon>
        <taxon>Eimeriorina</taxon>
        <taxon>Cryptosporidiidae</taxon>
        <taxon>Cryptosporidium</taxon>
    </lineage>
</organism>
<dbReference type="GO" id="GO:0004842">
    <property type="term" value="F:ubiquitin-protein transferase activity"/>
    <property type="evidence" value="ECO:0007669"/>
    <property type="project" value="InterPro"/>
</dbReference>
<dbReference type="PANTHER" id="PTHR12603:SF0">
    <property type="entry name" value="CCR4-NOT TRANSCRIPTION COMPLEX SUBUNIT 4"/>
    <property type="match status" value="1"/>
</dbReference>
<feature type="compositionally biased region" description="Polar residues" evidence="3">
    <location>
        <begin position="301"/>
        <end position="312"/>
    </location>
</feature>
<feature type="region of interest" description="Disordered" evidence="3">
    <location>
        <begin position="301"/>
        <end position="332"/>
    </location>
</feature>
<dbReference type="GO" id="GO:0008270">
    <property type="term" value="F:zinc ion binding"/>
    <property type="evidence" value="ECO:0007669"/>
    <property type="project" value="UniProtKB-KW"/>
</dbReference>
<evidence type="ECO:0000256" key="1">
    <source>
        <dbReference type="PROSITE-ProRule" id="PRU00175"/>
    </source>
</evidence>
<evidence type="ECO:0000256" key="3">
    <source>
        <dbReference type="SAM" id="MobiDB-lite"/>
    </source>
</evidence>
<dbReference type="InterPro" id="IPR012677">
    <property type="entry name" value="Nucleotide-bd_a/b_plait_sf"/>
</dbReference>
<dbReference type="Gene3D" id="3.30.40.10">
    <property type="entry name" value="Zinc/RING finger domain, C3HC4 (zinc finger)"/>
    <property type="match status" value="1"/>
</dbReference>
<keyword evidence="1" id="KW-0863">Zinc-finger</keyword>
<dbReference type="SUPFAM" id="SSF57850">
    <property type="entry name" value="RING/U-box"/>
    <property type="match status" value="1"/>
</dbReference>
<protein>
    <submittedName>
        <fullName evidence="6">RNA recognition family protein</fullName>
    </submittedName>
</protein>
<dbReference type="OrthoDB" id="1923159at2759"/>
<evidence type="ECO:0000259" key="4">
    <source>
        <dbReference type="PROSITE" id="PS50089"/>
    </source>
</evidence>
<feature type="compositionally biased region" description="Polar residues" evidence="3">
    <location>
        <begin position="12"/>
        <end position="25"/>
    </location>
</feature>
<dbReference type="GeneID" id="92365488"/>
<dbReference type="PANTHER" id="PTHR12603">
    <property type="entry name" value="CCR4-NOT TRANSCRIPTION COMPLEX RELATED"/>
    <property type="match status" value="1"/>
</dbReference>
<proteinExistence type="predicted"/>
<dbReference type="Pfam" id="PF14570">
    <property type="entry name" value="zf-RING_4"/>
    <property type="match status" value="1"/>
</dbReference>
<feature type="domain" description="RRM" evidence="5">
    <location>
        <begin position="165"/>
        <end position="244"/>
    </location>
</feature>
<dbReference type="InterPro" id="IPR001841">
    <property type="entry name" value="Znf_RING"/>
</dbReference>
<dbReference type="GO" id="GO:0003723">
    <property type="term" value="F:RNA binding"/>
    <property type="evidence" value="ECO:0007669"/>
    <property type="project" value="UniProtKB-UniRule"/>
</dbReference>
<keyword evidence="7" id="KW-1185">Reference proteome</keyword>
<keyword evidence="1" id="KW-0479">Metal-binding</keyword>
<feature type="region of interest" description="Disordered" evidence="3">
    <location>
        <begin position="1"/>
        <end position="25"/>
    </location>
</feature>
<keyword evidence="1" id="KW-0862">Zinc</keyword>
<accession>A0A1J4MDP9</accession>
<dbReference type="GO" id="GO:0030014">
    <property type="term" value="C:CCR4-NOT complex"/>
    <property type="evidence" value="ECO:0007669"/>
    <property type="project" value="InterPro"/>
</dbReference>
<dbReference type="SUPFAM" id="SSF54928">
    <property type="entry name" value="RNA-binding domain, RBD"/>
    <property type="match status" value="1"/>
</dbReference>
<dbReference type="Proteomes" id="UP000186804">
    <property type="component" value="Unassembled WGS sequence"/>
</dbReference>
<keyword evidence="2" id="KW-0694">RNA-binding</keyword>